<dbReference type="EMBL" id="JAGIOB010000001">
    <property type="protein sequence ID" value="MBP2415135.1"/>
    <property type="molecule type" value="Genomic_DNA"/>
</dbReference>
<organism evidence="2 3">
    <name type="scientific">Microlunatus capsulatus</name>
    <dbReference type="NCBI Taxonomy" id="99117"/>
    <lineage>
        <taxon>Bacteria</taxon>
        <taxon>Bacillati</taxon>
        <taxon>Actinomycetota</taxon>
        <taxon>Actinomycetes</taxon>
        <taxon>Propionibacteriales</taxon>
        <taxon>Propionibacteriaceae</taxon>
        <taxon>Microlunatus</taxon>
    </lineage>
</organism>
<evidence type="ECO:0000256" key="1">
    <source>
        <dbReference type="SAM" id="MobiDB-lite"/>
    </source>
</evidence>
<keyword evidence="3" id="KW-1185">Reference proteome</keyword>
<protein>
    <recommendedName>
        <fullName evidence="4">Ferric siderophore reductase C-terminal domain-containing protein</fullName>
    </recommendedName>
</protein>
<evidence type="ECO:0000313" key="2">
    <source>
        <dbReference type="EMBL" id="MBP2415135.1"/>
    </source>
</evidence>
<evidence type="ECO:0000313" key="3">
    <source>
        <dbReference type="Proteomes" id="UP000758168"/>
    </source>
</evidence>
<evidence type="ECO:0008006" key="4">
    <source>
        <dbReference type="Google" id="ProtNLM"/>
    </source>
</evidence>
<gene>
    <name evidence="2" type="ORF">JOF54_000057</name>
</gene>
<name>A0ABS4Z276_9ACTN</name>
<sequence length="281" mass="29806">MPAPTLPAVDPVLDALARDPVRPPLHRPHPRADPVDRPWRTFADLADVPAWADVADRYARAVGTAHRAVGGACALQHWSGDWLALVLPVWLRTGALLDLSADRWWVWWDARGMPAGLALDAAVAAVAPAPADVAVAVVAAARPVVDAVSAATRITPKLAWGSVATSCAGVLATVHRSLAPPRRAAFADLAEAVLDAPAWPHRPLLSPVLVEADDGLRLAHRRHTCCLIRLGGSRACASCRDLPADERDRRTTAAVRRLDPGPETPLWPGLTAAGPVSGRRP</sequence>
<comment type="caution">
    <text evidence="2">The sequence shown here is derived from an EMBL/GenBank/DDBJ whole genome shotgun (WGS) entry which is preliminary data.</text>
</comment>
<dbReference type="RefSeq" id="WP_210051899.1">
    <property type="nucleotide sequence ID" value="NZ_BAAAMH010000039.1"/>
</dbReference>
<feature type="compositionally biased region" description="Basic and acidic residues" evidence="1">
    <location>
        <begin position="248"/>
        <end position="260"/>
    </location>
</feature>
<dbReference type="Proteomes" id="UP000758168">
    <property type="component" value="Unassembled WGS sequence"/>
</dbReference>
<feature type="region of interest" description="Disordered" evidence="1">
    <location>
        <begin position="248"/>
        <end position="281"/>
    </location>
</feature>
<accession>A0ABS4Z276</accession>
<reference evidence="2 3" key="1">
    <citation type="submission" date="2021-03" db="EMBL/GenBank/DDBJ databases">
        <title>Sequencing the genomes of 1000 actinobacteria strains.</title>
        <authorList>
            <person name="Klenk H.-P."/>
        </authorList>
    </citation>
    <scope>NUCLEOTIDE SEQUENCE [LARGE SCALE GENOMIC DNA]</scope>
    <source>
        <strain evidence="2 3">DSM 12936</strain>
    </source>
</reference>
<proteinExistence type="predicted"/>